<sequence>MQEKIIKIIPGLLFLFCGLNILELFLIIEDMNKTEKLEMQVKQNLEALETIAKLLNEHLEGMQLEKPEIKIFKNKTR</sequence>
<protein>
    <submittedName>
        <fullName evidence="2">Uncharacterized protein</fullName>
    </submittedName>
</protein>
<keyword evidence="1" id="KW-1133">Transmembrane helix</keyword>
<reference evidence="2 3" key="1">
    <citation type="submission" date="2012-11" db="EMBL/GenBank/DDBJ databases">
        <authorList>
            <person name="Weinstock G."/>
            <person name="Sodergren E."/>
            <person name="Lobos E.A."/>
            <person name="Fulton L."/>
            <person name="Fulton R."/>
            <person name="Courtney L."/>
            <person name="Fronick C."/>
            <person name="O'Laughlin M."/>
            <person name="Godfrey J."/>
            <person name="Wilson R.M."/>
            <person name="Miner T."/>
            <person name="Farmer C."/>
            <person name="Delehaunty K."/>
            <person name="Cordes M."/>
            <person name="Minx P."/>
            <person name="Tomlinson C."/>
            <person name="Chen J."/>
            <person name="Wollam A."/>
            <person name="Pepin K.H."/>
            <person name="Bhonagiri V."/>
            <person name="Zhang X."/>
            <person name="Suruliraj S."/>
            <person name="Antonio M."/>
            <person name="Secka O."/>
            <person name="Thomas J."/>
            <person name="Warren W."/>
            <person name="Mitreva M."/>
            <person name="Mardis E.R."/>
            <person name="Wilson R.K."/>
        </authorList>
    </citation>
    <scope>NUCLEOTIDE SEQUENCE [LARGE SCALE GENOMIC DNA]</scope>
    <source>
        <strain evidence="2 3">GAM120Ai</strain>
    </source>
</reference>
<evidence type="ECO:0000313" key="3">
    <source>
        <dbReference type="Proteomes" id="UP000012012"/>
    </source>
</evidence>
<accession>A0AAV3IG11</accession>
<organism evidence="2 3">
    <name type="scientific">Helicobacter pylori GAM120Ai</name>
    <dbReference type="NCBI Taxonomy" id="1159029"/>
    <lineage>
        <taxon>Bacteria</taxon>
        <taxon>Pseudomonadati</taxon>
        <taxon>Campylobacterota</taxon>
        <taxon>Epsilonproteobacteria</taxon>
        <taxon>Campylobacterales</taxon>
        <taxon>Helicobacteraceae</taxon>
        <taxon>Helicobacter</taxon>
    </lineage>
</organism>
<evidence type="ECO:0000256" key="1">
    <source>
        <dbReference type="SAM" id="Phobius"/>
    </source>
</evidence>
<dbReference type="AlphaFoldDB" id="A0AAV3IG11"/>
<comment type="caution">
    <text evidence="2">The sequence shown here is derived from an EMBL/GenBank/DDBJ whole genome shotgun (WGS) entry which is preliminary data.</text>
</comment>
<evidence type="ECO:0000313" key="2">
    <source>
        <dbReference type="EMBL" id="EMG96249.1"/>
    </source>
</evidence>
<gene>
    <name evidence="2" type="ORF">HMPREF1401_00656</name>
</gene>
<dbReference type="EMBL" id="APDF01000021">
    <property type="protein sequence ID" value="EMG96249.1"/>
    <property type="molecule type" value="Genomic_DNA"/>
</dbReference>
<dbReference type="RefSeq" id="WP_001938525.1">
    <property type="nucleotide sequence ID" value="NZ_KB644451.1"/>
</dbReference>
<feature type="transmembrane region" description="Helical" evidence="1">
    <location>
        <begin position="6"/>
        <end position="28"/>
    </location>
</feature>
<keyword evidence="1" id="KW-0812">Transmembrane</keyword>
<name>A0AAV3IG11_HELPX</name>
<keyword evidence="1" id="KW-0472">Membrane</keyword>
<dbReference type="Proteomes" id="UP000012012">
    <property type="component" value="Unassembled WGS sequence"/>
</dbReference>
<proteinExistence type="predicted"/>